<gene>
    <name evidence="2" type="ORF">GDO81_006974</name>
</gene>
<evidence type="ECO:0000313" key="2">
    <source>
        <dbReference type="EMBL" id="KAG8590929.1"/>
    </source>
</evidence>
<evidence type="ECO:0000313" key="3">
    <source>
        <dbReference type="Proteomes" id="UP000824782"/>
    </source>
</evidence>
<keyword evidence="1" id="KW-0812">Transmembrane</keyword>
<protein>
    <submittedName>
        <fullName evidence="2">Uncharacterized protein</fullName>
    </submittedName>
</protein>
<dbReference type="EMBL" id="WNYA01000002">
    <property type="protein sequence ID" value="KAG8590928.1"/>
    <property type="molecule type" value="Genomic_DNA"/>
</dbReference>
<keyword evidence="1" id="KW-1133">Transmembrane helix</keyword>
<comment type="caution">
    <text evidence="2">The sequence shown here is derived from an EMBL/GenBank/DDBJ whole genome shotgun (WGS) entry which is preliminary data.</text>
</comment>
<reference evidence="2" key="1">
    <citation type="thesis" date="2020" institute="ProQuest LLC" country="789 East Eisenhower Parkway, Ann Arbor, MI, USA">
        <title>Comparative Genomics and Chromosome Evolution.</title>
        <authorList>
            <person name="Mudd A.B."/>
        </authorList>
    </citation>
    <scope>NUCLEOTIDE SEQUENCE</scope>
    <source>
        <strain evidence="2">237g6f4</strain>
        <tissue evidence="2">Blood</tissue>
    </source>
</reference>
<dbReference type="AlphaFoldDB" id="A0AAV7D0I7"/>
<accession>A0AAV7D0I7</accession>
<dbReference type="EMBL" id="WNYA01000002">
    <property type="protein sequence ID" value="KAG8590929.1"/>
    <property type="molecule type" value="Genomic_DNA"/>
</dbReference>
<proteinExistence type="predicted"/>
<organism evidence="2 3">
    <name type="scientific">Engystomops pustulosus</name>
    <name type="common">Tungara frog</name>
    <name type="synonym">Physalaemus pustulosus</name>
    <dbReference type="NCBI Taxonomy" id="76066"/>
    <lineage>
        <taxon>Eukaryota</taxon>
        <taxon>Metazoa</taxon>
        <taxon>Chordata</taxon>
        <taxon>Craniata</taxon>
        <taxon>Vertebrata</taxon>
        <taxon>Euteleostomi</taxon>
        <taxon>Amphibia</taxon>
        <taxon>Batrachia</taxon>
        <taxon>Anura</taxon>
        <taxon>Neobatrachia</taxon>
        <taxon>Hyloidea</taxon>
        <taxon>Leptodactylidae</taxon>
        <taxon>Leiuperinae</taxon>
        <taxon>Engystomops</taxon>
    </lineage>
</organism>
<keyword evidence="1" id="KW-0472">Membrane</keyword>
<feature type="transmembrane region" description="Helical" evidence="1">
    <location>
        <begin position="20"/>
        <end position="41"/>
    </location>
</feature>
<name>A0AAV7D0I7_ENGPU</name>
<sequence length="114" mass="12556">MSDPTCAKTKIGDYTGKEVAVTVGCVTVVCLICSVAGFMIYRNKALLKGLLYPPFRMPVHIHEFLENPSAIQDEEALDSNQEHLNSISILELTIDNEDNRTCDDPNLVVCVAKT</sequence>
<evidence type="ECO:0000256" key="1">
    <source>
        <dbReference type="SAM" id="Phobius"/>
    </source>
</evidence>
<dbReference type="Proteomes" id="UP000824782">
    <property type="component" value="Unassembled WGS sequence"/>
</dbReference>
<keyword evidence="3" id="KW-1185">Reference proteome</keyword>